<dbReference type="SUPFAM" id="SSF52540">
    <property type="entry name" value="P-loop containing nucleoside triphosphate hydrolases"/>
    <property type="match status" value="1"/>
</dbReference>
<evidence type="ECO:0000256" key="5">
    <source>
        <dbReference type="ARBA" id="ARBA00022840"/>
    </source>
</evidence>
<evidence type="ECO:0000259" key="11">
    <source>
        <dbReference type="PROSITE" id="PS50929"/>
    </source>
</evidence>
<evidence type="ECO:0000256" key="8">
    <source>
        <dbReference type="SAM" id="MobiDB-lite"/>
    </source>
</evidence>
<dbReference type="OrthoDB" id="6500128at2759"/>
<organism evidence="12 13">
    <name type="scientific">Cafeteria roenbergensis</name>
    <name type="common">Marine flagellate</name>
    <dbReference type="NCBI Taxonomy" id="33653"/>
    <lineage>
        <taxon>Eukaryota</taxon>
        <taxon>Sar</taxon>
        <taxon>Stramenopiles</taxon>
        <taxon>Bigyra</taxon>
        <taxon>Opalozoa</taxon>
        <taxon>Bicosoecida</taxon>
        <taxon>Cafeteriaceae</taxon>
        <taxon>Cafeteria</taxon>
    </lineage>
</organism>
<name>A0A5A8EFY6_CAFRO</name>
<evidence type="ECO:0000256" key="2">
    <source>
        <dbReference type="ARBA" id="ARBA00022448"/>
    </source>
</evidence>
<evidence type="ECO:0000256" key="4">
    <source>
        <dbReference type="ARBA" id="ARBA00022741"/>
    </source>
</evidence>
<dbReference type="FunFam" id="3.40.50.300:FF:000403">
    <property type="entry name" value="ATP-binding cassette sub-family B member 8, mitochondrial"/>
    <property type="match status" value="1"/>
</dbReference>
<keyword evidence="4" id="KW-0547">Nucleotide-binding</keyword>
<evidence type="ECO:0000313" key="13">
    <source>
        <dbReference type="Proteomes" id="UP000322899"/>
    </source>
</evidence>
<dbReference type="GO" id="GO:0090374">
    <property type="term" value="P:oligopeptide export from mitochondrion"/>
    <property type="evidence" value="ECO:0007669"/>
    <property type="project" value="TreeGrafter"/>
</dbReference>
<dbReference type="GO" id="GO:0016887">
    <property type="term" value="F:ATP hydrolysis activity"/>
    <property type="evidence" value="ECO:0007669"/>
    <property type="project" value="InterPro"/>
</dbReference>
<accession>A0A5A8EFY6</accession>
<evidence type="ECO:0000256" key="3">
    <source>
        <dbReference type="ARBA" id="ARBA00022692"/>
    </source>
</evidence>
<feature type="transmembrane region" description="Helical" evidence="9">
    <location>
        <begin position="327"/>
        <end position="351"/>
    </location>
</feature>
<evidence type="ECO:0000313" key="12">
    <source>
        <dbReference type="EMBL" id="KAA0174721.1"/>
    </source>
</evidence>
<feature type="transmembrane region" description="Helical" evidence="9">
    <location>
        <begin position="105"/>
        <end position="125"/>
    </location>
</feature>
<dbReference type="InterPro" id="IPR027417">
    <property type="entry name" value="P-loop_NTPase"/>
</dbReference>
<feature type="compositionally biased region" description="Basic and acidic residues" evidence="8">
    <location>
        <begin position="29"/>
        <end position="39"/>
    </location>
</feature>
<keyword evidence="3 9" id="KW-0812">Transmembrane</keyword>
<dbReference type="GO" id="GO:0015421">
    <property type="term" value="F:ABC-type oligopeptide transporter activity"/>
    <property type="evidence" value="ECO:0007669"/>
    <property type="project" value="TreeGrafter"/>
</dbReference>
<dbReference type="InterPro" id="IPR011527">
    <property type="entry name" value="ABC1_TM_dom"/>
</dbReference>
<dbReference type="Gene3D" id="3.40.50.300">
    <property type="entry name" value="P-loop containing nucleotide triphosphate hydrolases"/>
    <property type="match status" value="1"/>
</dbReference>
<dbReference type="InterPro" id="IPR017871">
    <property type="entry name" value="ABC_transporter-like_CS"/>
</dbReference>
<evidence type="ECO:0000256" key="9">
    <source>
        <dbReference type="SAM" id="Phobius"/>
    </source>
</evidence>
<feature type="transmembrane region" description="Helical" evidence="9">
    <location>
        <begin position="61"/>
        <end position="85"/>
    </location>
</feature>
<keyword evidence="6 9" id="KW-1133">Transmembrane helix</keyword>
<dbReference type="PANTHER" id="PTHR43394">
    <property type="entry name" value="ATP-DEPENDENT PERMEASE MDL1, MITOCHONDRIAL"/>
    <property type="match status" value="1"/>
</dbReference>
<dbReference type="AlphaFoldDB" id="A0A5A8EFY6"/>
<dbReference type="GO" id="GO:0005524">
    <property type="term" value="F:ATP binding"/>
    <property type="evidence" value="ECO:0007669"/>
    <property type="project" value="UniProtKB-KW"/>
</dbReference>
<feature type="region of interest" description="Disordered" evidence="8">
    <location>
        <begin position="1"/>
        <end position="39"/>
    </location>
</feature>
<feature type="transmembrane region" description="Helical" evidence="9">
    <location>
        <begin position="282"/>
        <end position="307"/>
    </location>
</feature>
<dbReference type="Gene3D" id="1.20.1560.10">
    <property type="entry name" value="ABC transporter type 1, transmembrane domain"/>
    <property type="match status" value="1"/>
</dbReference>
<dbReference type="Pfam" id="PF00664">
    <property type="entry name" value="ABC_membrane"/>
    <property type="match status" value="1"/>
</dbReference>
<feature type="transmembrane region" description="Helical" evidence="9">
    <location>
        <begin position="182"/>
        <end position="199"/>
    </location>
</feature>
<evidence type="ECO:0000256" key="6">
    <source>
        <dbReference type="ARBA" id="ARBA00022989"/>
    </source>
</evidence>
<dbReference type="SUPFAM" id="SSF90123">
    <property type="entry name" value="ABC transporter transmembrane region"/>
    <property type="match status" value="1"/>
</dbReference>
<dbReference type="Proteomes" id="UP000322899">
    <property type="component" value="Unassembled WGS sequence"/>
</dbReference>
<keyword evidence="5" id="KW-0067">ATP-binding</keyword>
<dbReference type="PIRSF" id="PIRSF002773">
    <property type="entry name" value="ABC_prm/ATPase_B"/>
    <property type="match status" value="1"/>
</dbReference>
<dbReference type="InterPro" id="IPR039421">
    <property type="entry name" value="Type_1_exporter"/>
</dbReference>
<reference evidence="12 13" key="1">
    <citation type="submission" date="2019-07" db="EMBL/GenBank/DDBJ databases">
        <title>Genomes of Cafeteria roenbergensis.</title>
        <authorList>
            <person name="Fischer M.G."/>
            <person name="Hackl T."/>
            <person name="Roman M."/>
        </authorList>
    </citation>
    <scope>NUCLEOTIDE SEQUENCE [LARGE SCALE GENOMIC DNA]</scope>
    <source>
        <strain evidence="12 13">E4-10P</strain>
    </source>
</reference>
<dbReference type="Pfam" id="PF00005">
    <property type="entry name" value="ABC_tran"/>
    <property type="match status" value="1"/>
</dbReference>
<keyword evidence="7 9" id="KW-0472">Membrane</keyword>
<comment type="subcellular location">
    <subcellularLocation>
        <location evidence="1">Mitochondrion inner membrane</location>
        <topology evidence="1">Multi-pass membrane protein</topology>
    </subcellularLocation>
</comment>
<dbReference type="PROSITE" id="PS50893">
    <property type="entry name" value="ABC_TRANSPORTER_2"/>
    <property type="match status" value="1"/>
</dbReference>
<feature type="domain" description="ABC transmembrane type-1" evidence="11">
    <location>
        <begin position="66"/>
        <end position="347"/>
    </location>
</feature>
<dbReference type="SMART" id="SM00382">
    <property type="entry name" value="AAA"/>
    <property type="match status" value="1"/>
</dbReference>
<feature type="transmembrane region" description="Helical" evidence="9">
    <location>
        <begin position="205"/>
        <end position="226"/>
    </location>
</feature>
<keyword evidence="2" id="KW-0813">Transport</keyword>
<dbReference type="InterPro" id="IPR003593">
    <property type="entry name" value="AAA+_ATPase"/>
</dbReference>
<dbReference type="CDD" id="cd03249">
    <property type="entry name" value="ABC_MTABC3_MDL1_MDL2"/>
    <property type="match status" value="1"/>
</dbReference>
<dbReference type="GO" id="GO:0005743">
    <property type="term" value="C:mitochondrial inner membrane"/>
    <property type="evidence" value="ECO:0007669"/>
    <property type="project" value="UniProtKB-SubCell"/>
</dbReference>
<evidence type="ECO:0000256" key="7">
    <source>
        <dbReference type="ARBA" id="ARBA00023136"/>
    </source>
</evidence>
<dbReference type="PANTHER" id="PTHR43394:SF1">
    <property type="entry name" value="ATP-BINDING CASSETTE SUB-FAMILY B MEMBER 10, MITOCHONDRIAL"/>
    <property type="match status" value="1"/>
</dbReference>
<evidence type="ECO:0000259" key="10">
    <source>
        <dbReference type="PROSITE" id="PS50893"/>
    </source>
</evidence>
<dbReference type="FunFam" id="1.20.1560.10:FF:000058">
    <property type="entry name" value="ABC transporter B family member 25"/>
    <property type="match status" value="1"/>
</dbReference>
<evidence type="ECO:0000256" key="1">
    <source>
        <dbReference type="ARBA" id="ARBA00004448"/>
    </source>
</evidence>
<dbReference type="PROSITE" id="PS00211">
    <property type="entry name" value="ABC_TRANSPORTER_1"/>
    <property type="match status" value="1"/>
</dbReference>
<dbReference type="InterPro" id="IPR036640">
    <property type="entry name" value="ABC1_TM_sf"/>
</dbReference>
<comment type="caution">
    <text evidence="12">The sequence shown here is derived from an EMBL/GenBank/DDBJ whole genome shotgun (WGS) entry which is preliminary data.</text>
</comment>
<dbReference type="EMBL" id="VLTO01000020">
    <property type="protein sequence ID" value="KAA0174721.1"/>
    <property type="molecule type" value="Genomic_DNA"/>
</dbReference>
<gene>
    <name evidence="12" type="ORF">FNF27_03844</name>
</gene>
<proteinExistence type="predicted"/>
<feature type="domain" description="ABC transporter" evidence="10">
    <location>
        <begin position="381"/>
        <end position="617"/>
    </location>
</feature>
<sequence length="683" mass="71553">MAENPGYVAVDVGPDGSGTPRRVNSKAEPFLKEEQAAEESKEEEKRVGLSWGRLFEEARPVAWRLVFGTLFLLLGAGTQLAIPALFGSVIDALTTRNGDQLSRDVIVLVIISAAGALFSLIRAFLFNSAGEFVVAALRQKLFRAVLEQEVGFYDATKTGELISRLASDTAVLKDAVTVNISMGLRFGATAVGGIAYLFALSWQLALMMLGVVPAIAISAVIFGRYVRKLSKEQQKALADASEVAEETFGSIRTVRSFVAEPKQTKAYSGSIDLTLALGIRNAWAGGIFVAVTSVVTSCAFIGIVYYGGTLVIQGDITTGVLTSFLLFALQIGAALGGLASLFGSIMAAMGANDRVFKLLDREPAMPVSGTGATPKGIEGLVELRDVHFSYPTRKDAKVLHGLSLAMRPGEVHALVGSSGGGKSTVVNLIERFYDPDAGAVCVDGLDLRTVDPRWLRTHVGLVRQEPTLFGTSIRENIAFGRPGASQDEIVAAARKANAHEFISAFPDGYDTVVGEKGVRLSGGQKQRVAIARAVLRDPAILLLDEATSALDAESEFLVQAALERLMVGRTVLIIAHRLSTVRSANRVHVVDAGVIRASGTHETLLASSPLYAQLVRRQLSGLGSAATPELSAEATAATAAAEAEAAAAAPATGASGPEGAAVAAGRLSDADVDLAVPGLAGTP</sequence>
<protein>
    <submittedName>
        <fullName evidence="12">Uncharacterized protein</fullName>
    </submittedName>
</protein>
<dbReference type="InterPro" id="IPR003439">
    <property type="entry name" value="ABC_transporter-like_ATP-bd"/>
</dbReference>
<dbReference type="PROSITE" id="PS50929">
    <property type="entry name" value="ABC_TM1F"/>
    <property type="match status" value="1"/>
</dbReference>